<sequence length="567" mass="64931">MNWWNVHHYSTGKPCRLSDWWLVVDHNVVLASVKNLPINLISEHIESKMNLIPLPAEAFASLAARTWILIQGIYFAWIAANVAGWLHHKLTKVKAPRVGKDPWISGLWRARKHFVVNGKRLTQEAYARDRHSMYWVQTGDMERLVLPSIHIEELRKLPESHIDSRMAVVERNLGWYNRVDIILKSTAHVDVCRTQLVQNLGRITAGQTSTLDAVFRREMGACYKDEDFHSFNAAETFLNIVNRSVANALVGEGLCDDDRWLQLCLDTTVNTGKLCRDLQPWPDLLRPIVCHFLNARRSLDRDFTASQEILTEAIKSRKRGDGNVDILQWLIDRHDGTYDDAGLSFLTNQTLFIAIAATRSTASSIVNTLFDLVAHPEHQGTLRSEIRTALAVHGSWCLEAVQEMKRLDSFIKESQRLHHHLLLSFNRKVKQPITLSSGTKIPAGTFISTPAYWAARDPSAFPPTGDGFEPWRWFDLREEAEQKGLSEIPFLASTPSPHNLHWGYGRNACPGRFMAAVEVKLIIAWILWNFDVSWPLGQTKRPENLFIDERVLPDPRQQIRFRRRTEI</sequence>
<dbReference type="PANTHER" id="PTHR46206:SF4">
    <property type="entry name" value="P450, PUTATIVE (EUROFUNG)-RELATED"/>
    <property type="match status" value="1"/>
</dbReference>
<dbReference type="CDD" id="cd11041">
    <property type="entry name" value="CYP503A1-like"/>
    <property type="match status" value="1"/>
</dbReference>
<organism evidence="7 8">
    <name type="scientific">Xylaria bambusicola</name>
    <dbReference type="NCBI Taxonomy" id="326684"/>
    <lineage>
        <taxon>Eukaryota</taxon>
        <taxon>Fungi</taxon>
        <taxon>Dikarya</taxon>
        <taxon>Ascomycota</taxon>
        <taxon>Pezizomycotina</taxon>
        <taxon>Sordariomycetes</taxon>
        <taxon>Xylariomycetidae</taxon>
        <taxon>Xylariales</taxon>
        <taxon>Xylariaceae</taxon>
        <taxon>Xylaria</taxon>
    </lineage>
</organism>
<dbReference type="InterPro" id="IPR036396">
    <property type="entry name" value="Cyt_P450_sf"/>
</dbReference>
<evidence type="ECO:0008006" key="9">
    <source>
        <dbReference type="Google" id="ProtNLM"/>
    </source>
</evidence>
<dbReference type="InterPro" id="IPR001128">
    <property type="entry name" value="Cyt_P450"/>
</dbReference>
<dbReference type="Proteomes" id="UP001305414">
    <property type="component" value="Unassembled WGS sequence"/>
</dbReference>
<keyword evidence="4" id="KW-0560">Oxidoreductase</keyword>
<evidence type="ECO:0000256" key="5">
    <source>
        <dbReference type="ARBA" id="ARBA00023004"/>
    </source>
</evidence>
<dbReference type="GO" id="GO:0016705">
    <property type="term" value="F:oxidoreductase activity, acting on paired donors, with incorporation or reduction of molecular oxygen"/>
    <property type="evidence" value="ECO:0007669"/>
    <property type="project" value="InterPro"/>
</dbReference>
<evidence type="ECO:0000313" key="7">
    <source>
        <dbReference type="EMBL" id="KAK5637331.1"/>
    </source>
</evidence>
<evidence type="ECO:0000256" key="3">
    <source>
        <dbReference type="ARBA" id="ARBA00022723"/>
    </source>
</evidence>
<evidence type="ECO:0000256" key="1">
    <source>
        <dbReference type="ARBA" id="ARBA00001971"/>
    </source>
</evidence>
<accession>A0AAN7V190</accession>
<dbReference type="GO" id="GO:0005506">
    <property type="term" value="F:iron ion binding"/>
    <property type="evidence" value="ECO:0007669"/>
    <property type="project" value="InterPro"/>
</dbReference>
<dbReference type="Pfam" id="PF00067">
    <property type="entry name" value="p450"/>
    <property type="match status" value="1"/>
</dbReference>
<keyword evidence="3 6" id="KW-0479">Metal-binding</keyword>
<gene>
    <name evidence="7" type="ORF">RRF57_013043</name>
</gene>
<protein>
    <recommendedName>
        <fullName evidence="9">Cytochrome P450 monooxygenase</fullName>
    </recommendedName>
</protein>
<dbReference type="GO" id="GO:0020037">
    <property type="term" value="F:heme binding"/>
    <property type="evidence" value="ECO:0007669"/>
    <property type="project" value="InterPro"/>
</dbReference>
<dbReference type="InterPro" id="IPR002401">
    <property type="entry name" value="Cyt_P450_E_grp-I"/>
</dbReference>
<dbReference type="Gene3D" id="1.10.630.10">
    <property type="entry name" value="Cytochrome P450"/>
    <property type="match status" value="1"/>
</dbReference>
<name>A0AAN7V190_9PEZI</name>
<dbReference type="EMBL" id="JAWHQM010000108">
    <property type="protein sequence ID" value="KAK5637331.1"/>
    <property type="molecule type" value="Genomic_DNA"/>
</dbReference>
<feature type="binding site" description="axial binding residue" evidence="6">
    <location>
        <position position="509"/>
    </location>
    <ligand>
        <name>heme</name>
        <dbReference type="ChEBI" id="CHEBI:30413"/>
    </ligand>
    <ligandPart>
        <name>Fe</name>
        <dbReference type="ChEBI" id="CHEBI:18248"/>
    </ligandPart>
</feature>
<evidence type="ECO:0000256" key="2">
    <source>
        <dbReference type="ARBA" id="ARBA00010617"/>
    </source>
</evidence>
<dbReference type="PANTHER" id="PTHR46206">
    <property type="entry name" value="CYTOCHROME P450"/>
    <property type="match status" value="1"/>
</dbReference>
<proteinExistence type="inferred from homology"/>
<evidence type="ECO:0000256" key="4">
    <source>
        <dbReference type="ARBA" id="ARBA00023002"/>
    </source>
</evidence>
<keyword evidence="8" id="KW-1185">Reference proteome</keyword>
<evidence type="ECO:0000313" key="8">
    <source>
        <dbReference type="Proteomes" id="UP001305414"/>
    </source>
</evidence>
<keyword evidence="5 6" id="KW-0408">Iron</keyword>
<evidence type="ECO:0000256" key="6">
    <source>
        <dbReference type="PIRSR" id="PIRSR602401-1"/>
    </source>
</evidence>
<dbReference type="AlphaFoldDB" id="A0AAN7V190"/>
<comment type="similarity">
    <text evidence="2">Belongs to the cytochrome P450 family.</text>
</comment>
<dbReference type="GO" id="GO:0004497">
    <property type="term" value="F:monooxygenase activity"/>
    <property type="evidence" value="ECO:0007669"/>
    <property type="project" value="InterPro"/>
</dbReference>
<keyword evidence="6" id="KW-0349">Heme</keyword>
<comment type="caution">
    <text evidence="7">The sequence shown here is derived from an EMBL/GenBank/DDBJ whole genome shotgun (WGS) entry which is preliminary data.</text>
</comment>
<reference evidence="7 8" key="1">
    <citation type="submission" date="2023-10" db="EMBL/GenBank/DDBJ databases">
        <title>Draft genome sequence of Xylaria bambusicola isolate GMP-LS, the root and basal stem rot pathogen of sugarcane in Indonesia.</title>
        <authorList>
            <person name="Selvaraj P."/>
            <person name="Muralishankar V."/>
            <person name="Muruganantham S."/>
            <person name="Sp S."/>
            <person name="Haryani S."/>
            <person name="Lau K.J.X."/>
            <person name="Naqvi N.I."/>
        </authorList>
    </citation>
    <scope>NUCLEOTIDE SEQUENCE [LARGE SCALE GENOMIC DNA]</scope>
    <source>
        <strain evidence="7">GMP-LS</strain>
    </source>
</reference>
<dbReference type="SUPFAM" id="SSF48264">
    <property type="entry name" value="Cytochrome P450"/>
    <property type="match status" value="1"/>
</dbReference>
<comment type="cofactor">
    <cofactor evidence="1 6">
        <name>heme</name>
        <dbReference type="ChEBI" id="CHEBI:30413"/>
    </cofactor>
</comment>
<dbReference type="PRINTS" id="PR00463">
    <property type="entry name" value="EP450I"/>
</dbReference>